<evidence type="ECO:0000256" key="2">
    <source>
        <dbReference type="SAM" id="MobiDB-lite"/>
    </source>
</evidence>
<dbReference type="PROSITE" id="PS50835">
    <property type="entry name" value="IG_LIKE"/>
    <property type="match status" value="1"/>
</dbReference>
<dbReference type="GO" id="GO:0098632">
    <property type="term" value="F:cell-cell adhesion mediator activity"/>
    <property type="evidence" value="ECO:0007669"/>
    <property type="project" value="TreeGrafter"/>
</dbReference>
<feature type="domain" description="Ig-like" evidence="3">
    <location>
        <begin position="39"/>
        <end position="125"/>
    </location>
</feature>
<dbReference type="Pfam" id="PF13927">
    <property type="entry name" value="Ig_3"/>
    <property type="match status" value="1"/>
</dbReference>
<dbReference type="InterPro" id="IPR003599">
    <property type="entry name" value="Ig_sub"/>
</dbReference>
<dbReference type="SUPFAM" id="SSF48726">
    <property type="entry name" value="Immunoglobulin"/>
    <property type="match status" value="1"/>
</dbReference>
<protein>
    <recommendedName>
        <fullName evidence="3">Ig-like domain-containing protein</fullName>
    </recommendedName>
</protein>
<keyword evidence="5" id="KW-1185">Reference proteome</keyword>
<dbReference type="PANTHER" id="PTHR10075:SF100">
    <property type="entry name" value="FASCICLIN-2"/>
    <property type="match status" value="1"/>
</dbReference>
<feature type="region of interest" description="Disordered" evidence="2">
    <location>
        <begin position="1"/>
        <end position="23"/>
    </location>
</feature>
<dbReference type="InterPro" id="IPR036179">
    <property type="entry name" value="Ig-like_dom_sf"/>
</dbReference>
<keyword evidence="1" id="KW-0393">Immunoglobulin domain</keyword>
<accession>A0A493TUR1</accession>
<reference evidence="4" key="3">
    <citation type="submission" date="2025-09" db="UniProtKB">
        <authorList>
            <consortium name="Ensembl"/>
        </authorList>
    </citation>
    <scope>IDENTIFICATION</scope>
</reference>
<dbReference type="GO" id="GO:0030424">
    <property type="term" value="C:axon"/>
    <property type="evidence" value="ECO:0007669"/>
    <property type="project" value="TreeGrafter"/>
</dbReference>
<dbReference type="InterPro" id="IPR007110">
    <property type="entry name" value="Ig-like_dom"/>
</dbReference>
<dbReference type="InterPro" id="IPR013783">
    <property type="entry name" value="Ig-like_fold"/>
</dbReference>
<evidence type="ECO:0000256" key="1">
    <source>
        <dbReference type="ARBA" id="ARBA00023319"/>
    </source>
</evidence>
<evidence type="ECO:0000313" key="4">
    <source>
        <dbReference type="Ensembl" id="ENSAPLP00000029638.1"/>
    </source>
</evidence>
<dbReference type="SMART" id="SM00409">
    <property type="entry name" value="IG"/>
    <property type="match status" value="1"/>
</dbReference>
<reference evidence="4" key="2">
    <citation type="submission" date="2025-08" db="UniProtKB">
        <authorList>
            <consortium name="Ensembl"/>
        </authorList>
    </citation>
    <scope>IDENTIFICATION</scope>
</reference>
<dbReference type="InterPro" id="IPR003598">
    <property type="entry name" value="Ig_sub2"/>
</dbReference>
<evidence type="ECO:0000313" key="5">
    <source>
        <dbReference type="Proteomes" id="UP000016666"/>
    </source>
</evidence>
<dbReference type="PANTHER" id="PTHR10075">
    <property type="entry name" value="BASIGIN RELATED"/>
    <property type="match status" value="1"/>
</dbReference>
<dbReference type="AlphaFoldDB" id="A0A493TUR1"/>
<dbReference type="GeneTree" id="ENSGT01030000238468"/>
<name>A0A493TUR1_ANAPP</name>
<dbReference type="GO" id="GO:0070593">
    <property type="term" value="P:dendrite self-avoidance"/>
    <property type="evidence" value="ECO:0007669"/>
    <property type="project" value="TreeGrafter"/>
</dbReference>
<sequence length="167" mass="17216">AAPTAQLEEGRGPAASHGQHLPGWGGVMGLGGCAGQVPPRITAGPSPVVAVTSEAVTLRCDATGSPPEVTWLKDGDPLPAGATSISPDGSVLRIPQAAPSDAGRYSCVASSPVGEQTKHYLLNVSGTRWLWVLSPGDLGFWGFLSACPSWVVRIPEPYSRQWGCDGC</sequence>
<proteinExistence type="predicted"/>
<dbReference type="GO" id="GO:0007411">
    <property type="term" value="P:axon guidance"/>
    <property type="evidence" value="ECO:0007669"/>
    <property type="project" value="TreeGrafter"/>
</dbReference>
<dbReference type="SMART" id="SM00408">
    <property type="entry name" value="IGc2"/>
    <property type="match status" value="1"/>
</dbReference>
<evidence type="ECO:0000259" key="3">
    <source>
        <dbReference type="PROSITE" id="PS50835"/>
    </source>
</evidence>
<dbReference type="GO" id="GO:0007156">
    <property type="term" value="P:homophilic cell adhesion via plasma membrane adhesion molecules"/>
    <property type="evidence" value="ECO:0007669"/>
    <property type="project" value="TreeGrafter"/>
</dbReference>
<organism evidence="4 5">
    <name type="scientific">Anas platyrhynchos platyrhynchos</name>
    <name type="common">Northern mallard</name>
    <dbReference type="NCBI Taxonomy" id="8840"/>
    <lineage>
        <taxon>Eukaryota</taxon>
        <taxon>Metazoa</taxon>
        <taxon>Chordata</taxon>
        <taxon>Craniata</taxon>
        <taxon>Vertebrata</taxon>
        <taxon>Euteleostomi</taxon>
        <taxon>Archelosauria</taxon>
        <taxon>Archosauria</taxon>
        <taxon>Dinosauria</taxon>
        <taxon>Saurischia</taxon>
        <taxon>Theropoda</taxon>
        <taxon>Coelurosauria</taxon>
        <taxon>Aves</taxon>
        <taxon>Neognathae</taxon>
        <taxon>Galloanserae</taxon>
        <taxon>Anseriformes</taxon>
        <taxon>Anatidae</taxon>
        <taxon>Anatinae</taxon>
        <taxon>Anas</taxon>
    </lineage>
</organism>
<dbReference type="Proteomes" id="UP000016666">
    <property type="component" value="Chromosome 18"/>
</dbReference>
<dbReference type="GO" id="GO:0005886">
    <property type="term" value="C:plasma membrane"/>
    <property type="evidence" value="ECO:0007669"/>
    <property type="project" value="TreeGrafter"/>
</dbReference>
<dbReference type="STRING" id="8840.ENSAPLP00000029638"/>
<reference evidence="4 5" key="1">
    <citation type="submission" date="2017-10" db="EMBL/GenBank/DDBJ databases">
        <title>A new Pekin duck reference genome.</title>
        <authorList>
            <person name="Hou Z.-C."/>
            <person name="Zhou Z.-K."/>
            <person name="Zhu F."/>
            <person name="Hou S.-S."/>
        </authorList>
    </citation>
    <scope>NUCLEOTIDE SEQUENCE [LARGE SCALE GENOMIC DNA]</scope>
</reference>
<dbReference type="Gene3D" id="2.60.40.10">
    <property type="entry name" value="Immunoglobulins"/>
    <property type="match status" value="1"/>
</dbReference>
<dbReference type="Ensembl" id="ENSAPLT00000025689.1">
    <property type="protein sequence ID" value="ENSAPLP00000029638.1"/>
    <property type="gene ID" value="ENSAPLG00000029670.1"/>
</dbReference>
<dbReference type="FunFam" id="2.60.40.10:FF:000130">
    <property type="entry name" value="Hemicentin 1"/>
    <property type="match status" value="1"/>
</dbReference>